<keyword evidence="5" id="KW-0109">Calcium transport</keyword>
<evidence type="ECO:0000256" key="5">
    <source>
        <dbReference type="ARBA" id="ARBA00022568"/>
    </source>
</evidence>
<comment type="caution">
    <text evidence="17">The sequence shown here is derived from an EMBL/GenBank/DDBJ whole genome shotgun (WGS) entry which is preliminary data.</text>
</comment>
<evidence type="ECO:0000256" key="3">
    <source>
        <dbReference type="ARBA" id="ARBA00016584"/>
    </source>
</evidence>
<evidence type="ECO:0000256" key="4">
    <source>
        <dbReference type="ARBA" id="ARBA00022448"/>
    </source>
</evidence>
<feature type="compositionally biased region" description="Gly residues" evidence="14">
    <location>
        <begin position="284"/>
        <end position="298"/>
    </location>
</feature>
<feature type="compositionally biased region" description="Low complexity" evidence="14">
    <location>
        <begin position="303"/>
        <end position="314"/>
    </location>
</feature>
<evidence type="ECO:0000313" key="17">
    <source>
        <dbReference type="EMBL" id="KAL2052566.1"/>
    </source>
</evidence>
<keyword evidence="11" id="KW-0406">Ion transport</keyword>
<keyword evidence="7 16" id="KW-0732">Signal</keyword>
<evidence type="ECO:0000256" key="10">
    <source>
        <dbReference type="ARBA" id="ARBA00022989"/>
    </source>
</evidence>
<keyword evidence="8" id="KW-0256">Endoplasmic reticulum</keyword>
<feature type="chain" id="PRO_5045752881" description="Store-operated calcium entry-associated regulatory factor" evidence="16">
    <location>
        <begin position="22"/>
        <end position="328"/>
    </location>
</feature>
<dbReference type="EMBL" id="JBHFEH010000026">
    <property type="protein sequence ID" value="KAL2052566.1"/>
    <property type="molecule type" value="Genomic_DNA"/>
</dbReference>
<evidence type="ECO:0000256" key="6">
    <source>
        <dbReference type="ARBA" id="ARBA00022692"/>
    </source>
</evidence>
<comment type="subcellular location">
    <subcellularLocation>
        <location evidence="1">Endoplasmic reticulum membrane</location>
        <topology evidence="1">Single-pass type I membrane protein</topology>
    </subcellularLocation>
</comment>
<dbReference type="PANTHER" id="PTHR15929:SF0">
    <property type="entry name" value="STORE-OPERATED CALCIUM ENTRY-ASSOCIATED REGULATORY FACTOR"/>
    <property type="match status" value="1"/>
</dbReference>
<dbReference type="PANTHER" id="PTHR15929">
    <property type="entry name" value="STORE-OPERATED CALCIUM ENTRY-ASSOCIATED REGULATORY FACTOR"/>
    <property type="match status" value="1"/>
</dbReference>
<evidence type="ECO:0000256" key="8">
    <source>
        <dbReference type="ARBA" id="ARBA00022824"/>
    </source>
</evidence>
<keyword evidence="10 15" id="KW-1133">Transmembrane helix</keyword>
<evidence type="ECO:0000313" key="18">
    <source>
        <dbReference type="Proteomes" id="UP001590951"/>
    </source>
</evidence>
<keyword evidence="6 15" id="KW-0812">Transmembrane</keyword>
<feature type="transmembrane region" description="Helical" evidence="15">
    <location>
        <begin position="161"/>
        <end position="180"/>
    </location>
</feature>
<sequence>MHLPTYLLPLLLALTPTPSLAKKFPEKILLKNVKTLTLRNGLKTTHNRVSPLPQLKCIGGTAKGLYEVDVLRCKNQGSSYDEDDIQWTCTADLPLEFKLGSTDVMCEGFTSSTDPYVLKGSCGVEYRLMLTELGEQKYGKESKSVWGGDEVRKPAEGAIPAVFWALFIAVVCWMVYSAFLRDNGTRPGGNVRPGFFGGGGGGGGNDDPPPPYDYHPPPKPKTTSTSTRAPRVAPAPAQEGWRPGFWTGALGGAAAGYAAGNRAQNQQQQPRNQGPNTNFYNGYDNGGEGSSRWGGGGDPTRPSASSNSSSSFGLSRHESSGFGGTSRR</sequence>
<organism evidence="17 18">
    <name type="scientific">Lepraria finkii</name>
    <dbReference type="NCBI Taxonomy" id="1340010"/>
    <lineage>
        <taxon>Eukaryota</taxon>
        <taxon>Fungi</taxon>
        <taxon>Dikarya</taxon>
        <taxon>Ascomycota</taxon>
        <taxon>Pezizomycotina</taxon>
        <taxon>Lecanoromycetes</taxon>
        <taxon>OSLEUM clade</taxon>
        <taxon>Lecanoromycetidae</taxon>
        <taxon>Lecanorales</taxon>
        <taxon>Lecanorineae</taxon>
        <taxon>Stereocaulaceae</taxon>
        <taxon>Lepraria</taxon>
    </lineage>
</organism>
<name>A0ABR4B695_9LECA</name>
<keyword evidence="9" id="KW-0106">Calcium</keyword>
<feature type="compositionally biased region" description="Gly residues" evidence="14">
    <location>
        <begin position="195"/>
        <end position="205"/>
    </location>
</feature>
<evidence type="ECO:0000256" key="2">
    <source>
        <dbReference type="ARBA" id="ARBA00006833"/>
    </source>
</evidence>
<keyword evidence="4" id="KW-0813">Transport</keyword>
<keyword evidence="12 15" id="KW-0472">Membrane</keyword>
<keyword evidence="18" id="KW-1185">Reference proteome</keyword>
<evidence type="ECO:0000256" key="11">
    <source>
        <dbReference type="ARBA" id="ARBA00023065"/>
    </source>
</evidence>
<accession>A0ABR4B695</accession>
<gene>
    <name evidence="17" type="ORF">ABVK25_007126</name>
</gene>
<feature type="region of interest" description="Disordered" evidence="14">
    <location>
        <begin position="187"/>
        <end position="245"/>
    </location>
</feature>
<protein>
    <recommendedName>
        <fullName evidence="3">Store-operated calcium entry-associated regulatory factor</fullName>
    </recommendedName>
    <alternativeName>
        <fullName evidence="13">Transmembrane protein 66</fullName>
    </alternativeName>
</protein>
<evidence type="ECO:0000256" key="14">
    <source>
        <dbReference type="SAM" id="MobiDB-lite"/>
    </source>
</evidence>
<reference evidence="17 18" key="1">
    <citation type="submission" date="2024-09" db="EMBL/GenBank/DDBJ databases">
        <title>Rethinking Asexuality: The Enigmatic Case of Functional Sexual Genes in Lepraria (Stereocaulaceae).</title>
        <authorList>
            <person name="Doellman M."/>
            <person name="Sun Y."/>
            <person name="Barcenas-Pena A."/>
            <person name="Lumbsch H.T."/>
            <person name="Grewe F."/>
        </authorList>
    </citation>
    <scope>NUCLEOTIDE SEQUENCE [LARGE SCALE GENOMIC DNA]</scope>
    <source>
        <strain evidence="17 18">Grewe 0041</strain>
    </source>
</reference>
<feature type="signal peptide" evidence="16">
    <location>
        <begin position="1"/>
        <end position="21"/>
    </location>
</feature>
<dbReference type="Pfam" id="PF06682">
    <property type="entry name" value="SARAF"/>
    <property type="match status" value="1"/>
</dbReference>
<feature type="region of interest" description="Disordered" evidence="14">
    <location>
        <begin position="260"/>
        <end position="328"/>
    </location>
</feature>
<evidence type="ECO:0000256" key="9">
    <source>
        <dbReference type="ARBA" id="ARBA00022837"/>
    </source>
</evidence>
<evidence type="ECO:0000256" key="1">
    <source>
        <dbReference type="ARBA" id="ARBA00004115"/>
    </source>
</evidence>
<evidence type="ECO:0000256" key="15">
    <source>
        <dbReference type="SAM" id="Phobius"/>
    </source>
</evidence>
<dbReference type="Proteomes" id="UP001590951">
    <property type="component" value="Unassembled WGS sequence"/>
</dbReference>
<feature type="compositionally biased region" description="Low complexity" evidence="14">
    <location>
        <begin position="260"/>
        <end position="276"/>
    </location>
</feature>
<evidence type="ECO:0000256" key="13">
    <source>
        <dbReference type="ARBA" id="ARBA00031116"/>
    </source>
</evidence>
<evidence type="ECO:0000256" key="7">
    <source>
        <dbReference type="ARBA" id="ARBA00022729"/>
    </source>
</evidence>
<evidence type="ECO:0000256" key="12">
    <source>
        <dbReference type="ARBA" id="ARBA00023136"/>
    </source>
</evidence>
<dbReference type="InterPro" id="IPR009567">
    <property type="entry name" value="SARAF"/>
</dbReference>
<comment type="similarity">
    <text evidence="2">Belongs to the SARAF family.</text>
</comment>
<evidence type="ECO:0000256" key="16">
    <source>
        <dbReference type="SAM" id="SignalP"/>
    </source>
</evidence>
<proteinExistence type="inferred from homology"/>
<feature type="compositionally biased region" description="Pro residues" evidence="14">
    <location>
        <begin position="207"/>
        <end position="220"/>
    </location>
</feature>